<dbReference type="GO" id="GO:0046872">
    <property type="term" value="F:metal ion binding"/>
    <property type="evidence" value="ECO:0007669"/>
    <property type="project" value="UniProtKB-KW"/>
</dbReference>
<dbReference type="Gene3D" id="3.30.70.360">
    <property type="match status" value="1"/>
</dbReference>
<dbReference type="GO" id="GO:0008233">
    <property type="term" value="F:peptidase activity"/>
    <property type="evidence" value="ECO:0007669"/>
    <property type="project" value="UniProtKB-KW"/>
</dbReference>
<accession>A0A7G2CSX7</accession>
<dbReference type="VEuPathDB" id="TriTrypDB:ADEAN_001044300"/>
<dbReference type="EMBL" id="LR877173">
    <property type="protein sequence ID" value="CAD2222888.1"/>
    <property type="molecule type" value="Genomic_DNA"/>
</dbReference>
<reference evidence="4 5" key="1">
    <citation type="submission" date="2020-08" db="EMBL/GenBank/DDBJ databases">
        <authorList>
            <person name="Newling K."/>
            <person name="Davey J."/>
            <person name="Forrester S."/>
        </authorList>
    </citation>
    <scope>NUCLEOTIDE SEQUENCE [LARGE SCALE GENOMIC DNA]</scope>
    <source>
        <strain evidence="5">Crithidia deanei Carvalho (ATCC PRA-265)</strain>
    </source>
</reference>
<gene>
    <name evidence="4" type="ORF">ADEAN_001044300</name>
</gene>
<evidence type="ECO:0000256" key="1">
    <source>
        <dbReference type="ARBA" id="ARBA00022670"/>
    </source>
</evidence>
<dbReference type="Proteomes" id="UP000515908">
    <property type="component" value="Chromosome 29"/>
</dbReference>
<dbReference type="Pfam" id="PF01546">
    <property type="entry name" value="Peptidase_M20"/>
    <property type="match status" value="1"/>
</dbReference>
<dbReference type="GO" id="GO:0006508">
    <property type="term" value="P:proteolysis"/>
    <property type="evidence" value="ECO:0007669"/>
    <property type="project" value="UniProtKB-KW"/>
</dbReference>
<dbReference type="PANTHER" id="PTHR43270">
    <property type="entry name" value="BETA-ALA-HIS DIPEPTIDASE"/>
    <property type="match status" value="1"/>
</dbReference>
<evidence type="ECO:0000313" key="4">
    <source>
        <dbReference type="EMBL" id="CAD2222888.1"/>
    </source>
</evidence>
<proteinExistence type="predicted"/>
<keyword evidence="5" id="KW-1185">Reference proteome</keyword>
<evidence type="ECO:0000256" key="3">
    <source>
        <dbReference type="ARBA" id="ARBA00022801"/>
    </source>
</evidence>
<dbReference type="AlphaFoldDB" id="A0A7G2CSX7"/>
<dbReference type="InterPro" id="IPR051458">
    <property type="entry name" value="Cyt/Met_Dipeptidase"/>
</dbReference>
<name>A0A7G2CSX7_9TRYP</name>
<protein>
    <submittedName>
        <fullName evidence="4">Peptidase family M20/M25/M40/Peptidase dimerisation domain containing protein, putative</fullName>
    </submittedName>
</protein>
<keyword evidence="3" id="KW-0378">Hydrolase</keyword>
<evidence type="ECO:0000313" key="5">
    <source>
        <dbReference type="Proteomes" id="UP000515908"/>
    </source>
</evidence>
<dbReference type="InterPro" id="IPR002933">
    <property type="entry name" value="Peptidase_M20"/>
</dbReference>
<dbReference type="PANTHER" id="PTHR43270:SF4">
    <property type="entry name" value="CARNOSINE DIPEPTIDASE 2, ISOFORM A"/>
    <property type="match status" value="1"/>
</dbReference>
<keyword evidence="2" id="KW-0479">Metal-binding</keyword>
<keyword evidence="1" id="KW-0645">Protease</keyword>
<evidence type="ECO:0000256" key="2">
    <source>
        <dbReference type="ARBA" id="ARBA00022723"/>
    </source>
</evidence>
<dbReference type="SUPFAM" id="SSF53187">
    <property type="entry name" value="Zn-dependent exopeptidases"/>
    <property type="match status" value="1"/>
</dbReference>
<dbReference type="OrthoDB" id="7832001at2759"/>
<organism evidence="4 5">
    <name type="scientific">Angomonas deanei</name>
    <dbReference type="NCBI Taxonomy" id="59799"/>
    <lineage>
        <taxon>Eukaryota</taxon>
        <taxon>Discoba</taxon>
        <taxon>Euglenozoa</taxon>
        <taxon>Kinetoplastea</taxon>
        <taxon>Metakinetoplastina</taxon>
        <taxon>Trypanosomatida</taxon>
        <taxon>Trypanosomatidae</taxon>
        <taxon>Strigomonadinae</taxon>
        <taxon>Angomonas</taxon>
    </lineage>
</organism>
<sequence>MSSEELWAKIKEDVSNEWDTSIVPALSKYIEVPNQSPDFDPEWKSNGLTQKAFTILIDWVKSLGLNGVSLEYIDDGERTPFLMVEIAGTEAMRNSVLMYGHMDKQPPLYPWGDGLDPYKPAVVDGKLYGRGASDDGYAVFTALQSIYALQKNSVPHGKVNVIIESCEESGSFDLPYYMDMFKDKIGDVDLMICLDSGCLNYDQIWLTTSLRGVTGGILNVQTLTESMHSGVAGGVVPDTFRIIRTLLDRVEDAKTGEVLLPEAHCEIPEDVKKSLSAMNSVPFKEQFALFPGVHCTTEKNDELALNNFWKPNLTVTGADLPDPKVAGNVIRSVSSAKLSLRLPPLVDATKATQALEKVLTQNPPYGAKVWFEPEAPGDGCAMNKLHPWLESALNDASQMSYGKPFACQGMGGAIPFISMLQKMYPSAQFLVTGVLGPKSNAHGPNEFLHLGYVKGLTLGMCRVLAAHFLNSPKLK</sequence>
<dbReference type="Gene3D" id="3.40.630.10">
    <property type="entry name" value="Zn peptidases"/>
    <property type="match status" value="1"/>
</dbReference>